<dbReference type="SUPFAM" id="SSF50129">
    <property type="entry name" value="GroES-like"/>
    <property type="match status" value="1"/>
</dbReference>
<feature type="domain" description="Enoyl reductase (ER)" evidence="2">
    <location>
        <begin position="25"/>
        <end position="338"/>
    </location>
</feature>
<proteinExistence type="predicted"/>
<keyword evidence="4" id="KW-1185">Reference proteome</keyword>
<dbReference type="Pfam" id="PF16884">
    <property type="entry name" value="ADH_N_2"/>
    <property type="match status" value="1"/>
</dbReference>
<dbReference type="InterPro" id="IPR020843">
    <property type="entry name" value="ER"/>
</dbReference>
<dbReference type="InterPro" id="IPR036291">
    <property type="entry name" value="NAD(P)-bd_dom_sf"/>
</dbReference>
<evidence type="ECO:0000259" key="2">
    <source>
        <dbReference type="SMART" id="SM00829"/>
    </source>
</evidence>
<gene>
    <name evidence="3" type="ORF">GCM10023094_54620</name>
</gene>
<dbReference type="InterPro" id="IPR045010">
    <property type="entry name" value="MDR_fam"/>
</dbReference>
<reference evidence="4" key="1">
    <citation type="journal article" date="2019" name="Int. J. Syst. Evol. Microbiol.">
        <title>The Global Catalogue of Microorganisms (GCM) 10K type strain sequencing project: providing services to taxonomists for standard genome sequencing and annotation.</title>
        <authorList>
            <consortium name="The Broad Institute Genomics Platform"/>
            <consortium name="The Broad Institute Genome Sequencing Center for Infectious Disease"/>
            <person name="Wu L."/>
            <person name="Ma J."/>
        </authorList>
    </citation>
    <scope>NUCLEOTIDE SEQUENCE [LARGE SCALE GENOMIC DNA]</scope>
    <source>
        <strain evidence="4">JCM 32206</strain>
    </source>
</reference>
<dbReference type="PANTHER" id="PTHR43205:SF7">
    <property type="entry name" value="PROSTAGLANDIN REDUCTASE 1"/>
    <property type="match status" value="1"/>
</dbReference>
<dbReference type="EMBL" id="BAABFB010000075">
    <property type="protein sequence ID" value="GAA4490751.1"/>
    <property type="molecule type" value="Genomic_DNA"/>
</dbReference>
<dbReference type="Proteomes" id="UP001501183">
    <property type="component" value="Unassembled WGS sequence"/>
</dbReference>
<keyword evidence="1" id="KW-0560">Oxidoreductase</keyword>
<dbReference type="InterPro" id="IPR011032">
    <property type="entry name" value="GroES-like_sf"/>
</dbReference>
<dbReference type="Gene3D" id="3.40.50.720">
    <property type="entry name" value="NAD(P)-binding Rossmann-like Domain"/>
    <property type="match status" value="1"/>
</dbReference>
<dbReference type="SMART" id="SM00829">
    <property type="entry name" value="PKS_ER"/>
    <property type="match status" value="1"/>
</dbReference>
<organism evidence="3 4">
    <name type="scientific">Rhodococcus olei</name>
    <dbReference type="NCBI Taxonomy" id="2161675"/>
    <lineage>
        <taxon>Bacteria</taxon>
        <taxon>Bacillati</taxon>
        <taxon>Actinomycetota</taxon>
        <taxon>Actinomycetes</taxon>
        <taxon>Mycobacteriales</taxon>
        <taxon>Nocardiaceae</taxon>
        <taxon>Rhodococcus</taxon>
    </lineage>
</organism>
<dbReference type="SUPFAM" id="SSF51735">
    <property type="entry name" value="NAD(P)-binding Rossmann-fold domains"/>
    <property type="match status" value="1"/>
</dbReference>
<dbReference type="Pfam" id="PF00107">
    <property type="entry name" value="ADH_zinc_N"/>
    <property type="match status" value="1"/>
</dbReference>
<protein>
    <submittedName>
        <fullName evidence="3">NADP-dependent oxidoreductase</fullName>
    </submittedName>
</protein>
<dbReference type="InterPro" id="IPR041694">
    <property type="entry name" value="ADH_N_2"/>
</dbReference>
<evidence type="ECO:0000256" key="1">
    <source>
        <dbReference type="ARBA" id="ARBA00023002"/>
    </source>
</evidence>
<dbReference type="InterPro" id="IPR013149">
    <property type="entry name" value="ADH-like_C"/>
</dbReference>
<comment type="caution">
    <text evidence="3">The sequence shown here is derived from an EMBL/GenBank/DDBJ whole genome shotgun (WGS) entry which is preliminary data.</text>
</comment>
<sequence length="350" mass="36323">MNPIAAASLTGREIRLASRPIGEPARDDFELVETAVPEPAEGQILVRNTWMSVDPYMRGRMDDAESYIPPFALGAALDGGAVGEVIASRSDSVHVGATVSHFLGWREYAVLDATDATVVDTTLAPAQAYLGVLGTTGLTAYTALTEIAPVREGDVVYISGAAGAVGTVAGQIARKLGAATVIGSAGGPDKARRLTTDFGYDVAIDHREGKLAERLVDAAPDGIDVYLDSVGGDHLEAAIAAARIGGRIAMVGAISTYNATAPVPGPTNLFQAAAKELTLRGMLVSSYLHLFPKYVPLAAGWLAAGTLTTEETVVEGIERAPDAFLGVLRGANTGKMLVRLRGSARPDGRA</sequence>
<evidence type="ECO:0000313" key="3">
    <source>
        <dbReference type="EMBL" id="GAA4490751.1"/>
    </source>
</evidence>
<evidence type="ECO:0000313" key="4">
    <source>
        <dbReference type="Proteomes" id="UP001501183"/>
    </source>
</evidence>
<name>A0ABP8PQP1_9NOCA</name>
<dbReference type="CDD" id="cd05288">
    <property type="entry name" value="PGDH"/>
    <property type="match status" value="1"/>
</dbReference>
<dbReference type="PANTHER" id="PTHR43205">
    <property type="entry name" value="PROSTAGLANDIN REDUCTASE"/>
    <property type="match status" value="1"/>
</dbReference>
<accession>A0ABP8PQP1</accession>
<dbReference type="RefSeq" id="WP_425569974.1">
    <property type="nucleotide sequence ID" value="NZ_BAABFB010000075.1"/>
</dbReference>
<dbReference type="Gene3D" id="3.90.180.10">
    <property type="entry name" value="Medium-chain alcohol dehydrogenases, catalytic domain"/>
    <property type="match status" value="1"/>
</dbReference>